<feature type="chain" id="PRO_5018326879" description="Calcineurin-like phosphoesterase domain-containing protein" evidence="1">
    <location>
        <begin position="21"/>
        <end position="325"/>
    </location>
</feature>
<dbReference type="PANTHER" id="PTHR16509:SF1">
    <property type="entry name" value="MANGANESE-DEPENDENT ADP-RIBOSE_CDP-ALCOHOL DIPHOSPHATASE"/>
    <property type="match status" value="1"/>
</dbReference>
<organism evidence="3">
    <name type="scientific">uncultured spirochete</name>
    <dbReference type="NCBI Taxonomy" id="156406"/>
    <lineage>
        <taxon>Bacteria</taxon>
        <taxon>Pseudomonadati</taxon>
        <taxon>Spirochaetota</taxon>
        <taxon>Spirochaetia</taxon>
        <taxon>Spirochaetales</taxon>
        <taxon>environmental samples</taxon>
    </lineage>
</organism>
<dbReference type="AlphaFoldDB" id="A0A3P3XQ33"/>
<dbReference type="SUPFAM" id="SSF56300">
    <property type="entry name" value="Metallo-dependent phosphatases"/>
    <property type="match status" value="1"/>
</dbReference>
<name>A0A3P3XQ33_9SPIR</name>
<evidence type="ECO:0000256" key="1">
    <source>
        <dbReference type="SAM" id="SignalP"/>
    </source>
</evidence>
<feature type="signal peptide" evidence="1">
    <location>
        <begin position="1"/>
        <end position="20"/>
    </location>
</feature>
<dbReference type="InterPro" id="IPR004843">
    <property type="entry name" value="Calcineurin-like_PHP"/>
</dbReference>
<gene>
    <name evidence="3" type="ORF">SPIRO4BDMA_40974</name>
</gene>
<accession>A0A3P3XQ33</accession>
<dbReference type="EMBL" id="FWDO01000004">
    <property type="protein sequence ID" value="SLM18402.1"/>
    <property type="molecule type" value="Genomic_DNA"/>
</dbReference>
<dbReference type="GO" id="GO:0016787">
    <property type="term" value="F:hydrolase activity"/>
    <property type="evidence" value="ECO:0007669"/>
    <property type="project" value="InterPro"/>
</dbReference>
<dbReference type="InterPro" id="IPR029052">
    <property type="entry name" value="Metallo-depent_PP-like"/>
</dbReference>
<keyword evidence="1" id="KW-0732">Signal</keyword>
<dbReference type="Gene3D" id="3.60.21.10">
    <property type="match status" value="2"/>
</dbReference>
<feature type="domain" description="Calcineurin-like phosphoesterase" evidence="2">
    <location>
        <begin position="28"/>
        <end position="263"/>
    </location>
</feature>
<dbReference type="PANTHER" id="PTHR16509">
    <property type="match status" value="1"/>
</dbReference>
<reference evidence="3" key="1">
    <citation type="submission" date="2017-02" db="EMBL/GenBank/DDBJ databases">
        <authorList>
            <person name="Regsiter A."/>
            <person name="William W."/>
        </authorList>
    </citation>
    <scope>NUCLEOTIDE SEQUENCE</scope>
    <source>
        <strain evidence="3">BdmA 4</strain>
    </source>
</reference>
<proteinExistence type="predicted"/>
<evidence type="ECO:0000259" key="2">
    <source>
        <dbReference type="Pfam" id="PF00149"/>
    </source>
</evidence>
<sequence length="325" mass="34860">MKKIVSLLLALTLTAGSVFAQASGAMITFGLISDTHVCDKPDQSTTIALNASPRYFTGGLAKIEAFATAMNAADAEFVAELGDFTDNPATPGLTPARRREVAMGFMRAAEAKFALFDGPRYHVFGNHDTDQVSKADFMSVVRNTGISPATTYYSFDKSGVHFIVLDASFRGNGASYSGIPGEPGAGYTWDDANIPAEELKWLAADIATAKSPVIVLTHQPLNNQELIDPAYDPSHTVRNASVVRGILEASGKVLAVFSGHYHDGGYQEINGIKYIVVQANAAYGNDVSYHNQYSTVKIFAEGNKYTLALSGNGLQKSYAFSKVLY</sequence>
<protein>
    <recommendedName>
        <fullName evidence="2">Calcineurin-like phosphoesterase domain-containing protein</fullName>
    </recommendedName>
</protein>
<dbReference type="Pfam" id="PF00149">
    <property type="entry name" value="Metallophos"/>
    <property type="match status" value="1"/>
</dbReference>
<evidence type="ECO:0000313" key="3">
    <source>
        <dbReference type="EMBL" id="SLM18402.1"/>
    </source>
</evidence>